<sequence>MNRPFLNTVEPDGDIGRMPYHNGFILRGSEWHTSAGDSPLKTTGMSYVTLLQQIRLWMKTRDGGKQYHDRENDSIIESYFDISPEAALSPETTEVSLEEDG</sequence>
<dbReference type="AlphaFoldDB" id="A0A0X3BHK8"/>
<name>A0A0X3BHK8_9EURY</name>
<accession>A0A0X3BHK8</accession>
<evidence type="ECO:0000313" key="2">
    <source>
        <dbReference type="Proteomes" id="UP000069850"/>
    </source>
</evidence>
<evidence type="ECO:0000313" key="1">
    <source>
        <dbReference type="EMBL" id="CVK31607.1"/>
    </source>
</evidence>
<gene>
    <name evidence="1" type="ORF">MMAB1_0390</name>
</gene>
<dbReference type="Proteomes" id="UP000069850">
    <property type="component" value="Chromosome 1"/>
</dbReference>
<reference evidence="1 2" key="1">
    <citation type="submission" date="2016-01" db="EMBL/GenBank/DDBJ databases">
        <authorList>
            <person name="Manzoor S."/>
        </authorList>
    </citation>
    <scope>NUCLEOTIDE SEQUENCE [LARGE SCALE GENOMIC DNA]</scope>
    <source>
        <strain evidence="1">Methanoculleus sp MAB1</strain>
    </source>
</reference>
<dbReference type="EMBL" id="LT158599">
    <property type="protein sequence ID" value="CVK31607.1"/>
    <property type="molecule type" value="Genomic_DNA"/>
</dbReference>
<protein>
    <submittedName>
        <fullName evidence="1">Uncharacterized protein</fullName>
    </submittedName>
</protein>
<dbReference type="KEGG" id="mema:MMAB1_0390"/>
<organism evidence="1 2">
    <name type="scientific">Methanoculleus bourgensis</name>
    <dbReference type="NCBI Taxonomy" id="83986"/>
    <lineage>
        <taxon>Archaea</taxon>
        <taxon>Methanobacteriati</taxon>
        <taxon>Methanobacteriota</taxon>
        <taxon>Stenosarchaea group</taxon>
        <taxon>Methanomicrobia</taxon>
        <taxon>Methanomicrobiales</taxon>
        <taxon>Methanomicrobiaceae</taxon>
        <taxon>Methanoculleus</taxon>
    </lineage>
</organism>
<proteinExistence type="predicted"/>